<dbReference type="InterPro" id="IPR025332">
    <property type="entry name" value="DUF4238"/>
</dbReference>
<dbReference type="EMBL" id="AZBY01000013">
    <property type="protein sequence ID" value="KDB00839.1"/>
    <property type="molecule type" value="Genomic_DNA"/>
</dbReference>
<reference evidence="1 2" key="1">
    <citation type="journal article" date="2015" name="Stand. Genomic Sci.">
        <title>High quality draft genome of Lactobacillus kunkeei EFB6, isolated from a German European foulbrood outbreak of honeybees.</title>
        <authorList>
            <person name="Djukic M."/>
            <person name="Poehlein A."/>
            <person name="Strauss J."/>
            <person name="Tann F.J."/>
            <person name="Leimbach A."/>
            <person name="Hoppert M."/>
            <person name="Daniel R."/>
        </authorList>
    </citation>
    <scope>NUCLEOTIDE SEQUENCE [LARGE SCALE GENOMIC DNA]</scope>
    <source>
        <strain evidence="1 2">EFB6</strain>
    </source>
</reference>
<organism evidence="1 2">
    <name type="scientific">Apilactobacillus kunkeei EFB6</name>
    <dbReference type="NCBI Taxonomy" id="1419324"/>
    <lineage>
        <taxon>Bacteria</taxon>
        <taxon>Bacillati</taxon>
        <taxon>Bacillota</taxon>
        <taxon>Bacilli</taxon>
        <taxon>Lactobacillales</taxon>
        <taxon>Lactobacillaceae</taxon>
        <taxon>Apilactobacillus</taxon>
    </lineage>
</organism>
<proteinExistence type="predicted"/>
<evidence type="ECO:0000313" key="1">
    <source>
        <dbReference type="EMBL" id="KDB00839.1"/>
    </source>
</evidence>
<dbReference type="Proteomes" id="UP000026921">
    <property type="component" value="Unassembled WGS sequence"/>
</dbReference>
<evidence type="ECO:0008006" key="3">
    <source>
        <dbReference type="Google" id="ProtNLM"/>
    </source>
</evidence>
<sequence>MIPNKREHYVSQFYQKNFSDDKKTIYCYYNGKYFIAKISQTLQSEYLYDQIPYEYIQEAIVRGYKEKPYMYDDQKVVNELKEIKSDKKYLEHKLGKIEIKVSNIISDLIKYKSGTILKNKQIASFLLAFIFQLEHRSKKRINQINNITQETFEKQTSGIDISERVSFKNIKYRMMANNLINLTKEEQYLINQIVNNWDISLCINKSNTPFIFGESSLYKFYRGKELLFPISTSMAILFQQSKTDPLNIYKPVYVRNNTYNISSSDVKKSNYLQCLYSLDGTIVGDKSEIMDELNQIKIKLLIERNLQSIKTKY</sequence>
<gene>
    <name evidence="1" type="ORF">LAKU_13c00350</name>
</gene>
<comment type="caution">
    <text evidence="1">The sequence shown here is derived from an EMBL/GenBank/DDBJ whole genome shotgun (WGS) entry which is preliminary data.</text>
</comment>
<evidence type="ECO:0000313" key="2">
    <source>
        <dbReference type="Proteomes" id="UP000026921"/>
    </source>
</evidence>
<dbReference type="RefSeq" id="WP_034534626.1">
    <property type="nucleotide sequence ID" value="NZ_AZBY01000013.1"/>
</dbReference>
<dbReference type="Pfam" id="PF14022">
    <property type="entry name" value="DUF4238"/>
    <property type="match status" value="1"/>
</dbReference>
<dbReference type="AlphaFoldDB" id="A0A836YVK1"/>
<accession>A0A836YVK1</accession>
<protein>
    <recommendedName>
        <fullName evidence="3">DUF4238 domain-containing protein</fullName>
    </recommendedName>
</protein>
<name>A0A836YVK1_9LACO</name>